<protein>
    <submittedName>
        <fullName evidence="1">Uncharacterized protein</fullName>
    </submittedName>
</protein>
<dbReference type="AlphaFoldDB" id="A0A645ID11"/>
<dbReference type="InterPro" id="IPR017016">
    <property type="entry name" value="UCP033595"/>
</dbReference>
<proteinExistence type="predicted"/>
<accession>A0A645ID11</accession>
<name>A0A645ID11_9ZZZZ</name>
<dbReference type="Pfam" id="PF20124">
    <property type="entry name" value="DUF6514"/>
    <property type="match status" value="1"/>
</dbReference>
<reference evidence="1" key="1">
    <citation type="submission" date="2019-08" db="EMBL/GenBank/DDBJ databases">
        <authorList>
            <person name="Kucharzyk K."/>
            <person name="Murdoch R.W."/>
            <person name="Higgins S."/>
            <person name="Loffler F."/>
        </authorList>
    </citation>
    <scope>NUCLEOTIDE SEQUENCE</scope>
</reference>
<evidence type="ECO:0000313" key="1">
    <source>
        <dbReference type="EMBL" id="MPN49231.1"/>
    </source>
</evidence>
<comment type="caution">
    <text evidence="1">The sequence shown here is derived from an EMBL/GenBank/DDBJ whole genome shotgun (WGS) entry which is preliminary data.</text>
</comment>
<gene>
    <name evidence="1" type="ORF">SDC9_196846</name>
</gene>
<dbReference type="EMBL" id="VSSQ01112261">
    <property type="protein sequence ID" value="MPN49231.1"/>
    <property type="molecule type" value="Genomic_DNA"/>
</dbReference>
<sequence>MHARFVRRIVYPTPTDTETLFYFLLEDTPADSTPGSVHYGVRVLEVSSVGTLLSQETVLNVTSDRFLVMQILTMLIDGSVSPCGLRDIVHDLATVC</sequence>
<organism evidence="1">
    <name type="scientific">bioreactor metagenome</name>
    <dbReference type="NCBI Taxonomy" id="1076179"/>
    <lineage>
        <taxon>unclassified sequences</taxon>
        <taxon>metagenomes</taxon>
        <taxon>ecological metagenomes</taxon>
    </lineage>
</organism>